<dbReference type="Proteomes" id="UP000319908">
    <property type="component" value="Unassembled WGS sequence"/>
</dbReference>
<gene>
    <name evidence="1" type="ORF">Poly21_21790</name>
</gene>
<comment type="caution">
    <text evidence="1">The sequence shown here is derived from an EMBL/GenBank/DDBJ whole genome shotgun (WGS) entry which is preliminary data.</text>
</comment>
<sequence length="102" mass="11499">METDCKDRFRQRGLYNMDGRERINRVVTWAKTWTLLLGGGGYVVSTAWRRSAGLGCLFRKTLLAVSALAWGYREIRLGLPGKTGRNSAGVRDWQGMSRSMIS</sequence>
<dbReference type="AlphaFoldDB" id="A0A5C6C5T9"/>
<organism evidence="1 2">
    <name type="scientific">Allorhodopirellula heiligendammensis</name>
    <dbReference type="NCBI Taxonomy" id="2714739"/>
    <lineage>
        <taxon>Bacteria</taxon>
        <taxon>Pseudomonadati</taxon>
        <taxon>Planctomycetota</taxon>
        <taxon>Planctomycetia</taxon>
        <taxon>Pirellulales</taxon>
        <taxon>Pirellulaceae</taxon>
        <taxon>Allorhodopirellula</taxon>
    </lineage>
</organism>
<dbReference type="EMBL" id="SJPU01000001">
    <property type="protein sequence ID" value="TWU20000.1"/>
    <property type="molecule type" value="Genomic_DNA"/>
</dbReference>
<reference evidence="1 2" key="1">
    <citation type="journal article" date="2020" name="Antonie Van Leeuwenhoek">
        <title>Rhodopirellula heiligendammensis sp. nov., Rhodopirellula pilleata sp. nov., and Rhodopirellula solitaria sp. nov. isolated from natural or artificial marine surfaces in Northern Germany and California, USA, and emended description of the genus Rhodopirellula.</title>
        <authorList>
            <person name="Kallscheuer N."/>
            <person name="Wiegand S."/>
            <person name="Jogler M."/>
            <person name="Boedeker C."/>
            <person name="Peeters S.H."/>
            <person name="Rast P."/>
            <person name="Heuer A."/>
            <person name="Jetten M.S.M."/>
            <person name="Rohde M."/>
            <person name="Jogler C."/>
        </authorList>
    </citation>
    <scope>NUCLEOTIDE SEQUENCE [LARGE SCALE GENOMIC DNA]</scope>
    <source>
        <strain evidence="1 2">Poly21</strain>
    </source>
</reference>
<evidence type="ECO:0000313" key="1">
    <source>
        <dbReference type="EMBL" id="TWU20000.1"/>
    </source>
</evidence>
<keyword evidence="2" id="KW-1185">Reference proteome</keyword>
<accession>A0A5C6C5T9</accession>
<name>A0A5C6C5T9_9BACT</name>
<protein>
    <submittedName>
        <fullName evidence="1">Uncharacterized protein</fullName>
    </submittedName>
</protein>
<proteinExistence type="predicted"/>
<evidence type="ECO:0000313" key="2">
    <source>
        <dbReference type="Proteomes" id="UP000319908"/>
    </source>
</evidence>